<dbReference type="Proteomes" id="UP000095282">
    <property type="component" value="Unplaced"/>
</dbReference>
<dbReference type="SMART" id="SM00583">
    <property type="entry name" value="SPK"/>
    <property type="match status" value="1"/>
</dbReference>
<dbReference type="InterPro" id="IPR006570">
    <property type="entry name" value="SPK_dom"/>
</dbReference>
<protein>
    <submittedName>
        <fullName evidence="3">SPK domain-containing protein</fullName>
    </submittedName>
</protein>
<dbReference type="WBParaSite" id="Csp11.Scaffold630.g18296.t1">
    <property type="protein sequence ID" value="Csp11.Scaffold630.g18296.t1"/>
    <property type="gene ID" value="Csp11.Scaffold630.g18296"/>
</dbReference>
<reference evidence="3" key="1">
    <citation type="submission" date="2016-11" db="UniProtKB">
        <authorList>
            <consortium name="WormBaseParasite"/>
        </authorList>
    </citation>
    <scope>IDENTIFICATION</scope>
</reference>
<dbReference type="Pfam" id="PF04435">
    <property type="entry name" value="SPK"/>
    <property type="match status" value="1"/>
</dbReference>
<dbReference type="AlphaFoldDB" id="A0A1I7UQD4"/>
<sequence length="342" mass="39486">MSSNAYTKMAKWVVEHRWNIVEPTPFATLYTDYKRNQQCNNQLMTMQLGMAKYLKKVEQVEQFDITQKVHLLFLLSQAVNEEFERTLHNEGILELDANRRITFFRTNDGSFERSGEPLTRRGRPRKQEEMIAEDTVDVTEVDTPSEDVNTVEPTINQEIVEPRVNQEIVGPAVNQEIVEPRVNQEIEIVGPAVNREIVEPRVNQEIVGPTMDAMRILENLHSLVFVLRKPCLREFENDLLQELRNQRRRNTRILERDFLQSFETGLRILVNGATNQQDGEGIMRLNDILIPLSLQLLNMGIRHNCPLVKEMIAMTSEEKSIPIRKVKNVLDLLFEAATPAVG</sequence>
<name>A0A1I7UQD4_9PELO</name>
<evidence type="ECO:0000313" key="2">
    <source>
        <dbReference type="Proteomes" id="UP000095282"/>
    </source>
</evidence>
<dbReference type="eggNOG" id="ENOG502TK16">
    <property type="taxonomic scope" value="Eukaryota"/>
</dbReference>
<organism evidence="2 3">
    <name type="scientific">Caenorhabditis tropicalis</name>
    <dbReference type="NCBI Taxonomy" id="1561998"/>
    <lineage>
        <taxon>Eukaryota</taxon>
        <taxon>Metazoa</taxon>
        <taxon>Ecdysozoa</taxon>
        <taxon>Nematoda</taxon>
        <taxon>Chromadorea</taxon>
        <taxon>Rhabditida</taxon>
        <taxon>Rhabditina</taxon>
        <taxon>Rhabditomorpha</taxon>
        <taxon>Rhabditoidea</taxon>
        <taxon>Rhabditidae</taxon>
        <taxon>Peloderinae</taxon>
        <taxon>Caenorhabditis</taxon>
    </lineage>
</organism>
<dbReference type="PANTHER" id="PTHR23362">
    <property type="entry name" value="L-PLASTIN-RELATED"/>
    <property type="match status" value="1"/>
</dbReference>
<evidence type="ECO:0000259" key="1">
    <source>
        <dbReference type="SMART" id="SM00583"/>
    </source>
</evidence>
<keyword evidence="2" id="KW-1185">Reference proteome</keyword>
<feature type="domain" description="SPK" evidence="1">
    <location>
        <begin position="5"/>
        <end position="115"/>
    </location>
</feature>
<proteinExistence type="predicted"/>
<dbReference type="InterPro" id="IPR053315">
    <property type="entry name" value="Peptidase_C14A"/>
</dbReference>
<evidence type="ECO:0000313" key="3">
    <source>
        <dbReference type="WBParaSite" id="Csp11.Scaffold630.g18296.t1"/>
    </source>
</evidence>
<accession>A0A1I7UQD4</accession>